<comment type="caution">
    <text evidence="1">The sequence shown here is derived from an EMBL/GenBank/DDBJ whole genome shotgun (WGS) entry which is preliminary data.</text>
</comment>
<name>A0AAV4EXD2_9GAST</name>
<organism evidence="1 2">
    <name type="scientific">Elysia marginata</name>
    <dbReference type="NCBI Taxonomy" id="1093978"/>
    <lineage>
        <taxon>Eukaryota</taxon>
        <taxon>Metazoa</taxon>
        <taxon>Spiralia</taxon>
        <taxon>Lophotrochozoa</taxon>
        <taxon>Mollusca</taxon>
        <taxon>Gastropoda</taxon>
        <taxon>Heterobranchia</taxon>
        <taxon>Euthyneura</taxon>
        <taxon>Panpulmonata</taxon>
        <taxon>Sacoglossa</taxon>
        <taxon>Placobranchoidea</taxon>
        <taxon>Plakobranchidae</taxon>
        <taxon>Elysia</taxon>
    </lineage>
</organism>
<gene>
    <name evidence="1" type="ORF">ElyMa_001950800</name>
</gene>
<evidence type="ECO:0000313" key="2">
    <source>
        <dbReference type="Proteomes" id="UP000762676"/>
    </source>
</evidence>
<dbReference type="EMBL" id="BMAT01003959">
    <property type="protein sequence ID" value="GFR65567.1"/>
    <property type="molecule type" value="Genomic_DNA"/>
</dbReference>
<proteinExistence type="predicted"/>
<reference evidence="1 2" key="1">
    <citation type="journal article" date="2021" name="Elife">
        <title>Chloroplast acquisition without the gene transfer in kleptoplastic sea slugs, Plakobranchus ocellatus.</title>
        <authorList>
            <person name="Maeda T."/>
            <person name="Takahashi S."/>
            <person name="Yoshida T."/>
            <person name="Shimamura S."/>
            <person name="Takaki Y."/>
            <person name="Nagai Y."/>
            <person name="Toyoda A."/>
            <person name="Suzuki Y."/>
            <person name="Arimoto A."/>
            <person name="Ishii H."/>
            <person name="Satoh N."/>
            <person name="Nishiyama T."/>
            <person name="Hasebe M."/>
            <person name="Maruyama T."/>
            <person name="Minagawa J."/>
            <person name="Obokata J."/>
            <person name="Shigenobu S."/>
        </authorList>
    </citation>
    <scope>NUCLEOTIDE SEQUENCE [LARGE SCALE GENOMIC DNA]</scope>
</reference>
<dbReference type="Proteomes" id="UP000762676">
    <property type="component" value="Unassembled WGS sequence"/>
</dbReference>
<evidence type="ECO:0000313" key="1">
    <source>
        <dbReference type="EMBL" id="GFR65567.1"/>
    </source>
</evidence>
<protein>
    <submittedName>
        <fullName evidence="1">Uncharacterized protein</fullName>
    </submittedName>
</protein>
<sequence length="113" mass="12668">MRYGPTQEDEAHSGKKIKMADGLTVPICESSTVKPTLPMGVITSQLIVSSAQDLYQQRPLAHAPCLTTPQITSPADSGFHLCDLGYVPTTYRSDEYLEFQMHQNFYQKFNIEI</sequence>
<keyword evidence="2" id="KW-1185">Reference proteome</keyword>
<accession>A0AAV4EXD2</accession>
<dbReference type="AlphaFoldDB" id="A0AAV4EXD2"/>